<feature type="transmembrane region" description="Helical" evidence="3">
    <location>
        <begin position="32"/>
        <end position="52"/>
    </location>
</feature>
<proteinExistence type="inferred from homology"/>
<dbReference type="GO" id="GO:0016020">
    <property type="term" value="C:membrane"/>
    <property type="evidence" value="ECO:0007669"/>
    <property type="project" value="InterPro"/>
</dbReference>
<protein>
    <submittedName>
        <fullName evidence="5">EamA family transporter</fullName>
    </submittedName>
</protein>
<evidence type="ECO:0000313" key="6">
    <source>
        <dbReference type="Proteomes" id="UP000640299"/>
    </source>
</evidence>
<keyword evidence="3" id="KW-0472">Membrane</keyword>
<organism evidence="5 6">
    <name type="scientific">Mammaliicoccus sciuri</name>
    <name type="common">Staphylococcus sciuri</name>
    <dbReference type="NCBI Taxonomy" id="1296"/>
    <lineage>
        <taxon>Bacteria</taxon>
        <taxon>Bacillati</taxon>
        <taxon>Bacillota</taxon>
        <taxon>Bacilli</taxon>
        <taxon>Bacillales</taxon>
        <taxon>Staphylococcaceae</taxon>
        <taxon>Mammaliicoccus</taxon>
    </lineage>
</organism>
<dbReference type="Proteomes" id="UP000640299">
    <property type="component" value="Chromosome"/>
</dbReference>
<keyword evidence="3" id="KW-0812">Transmembrane</keyword>
<dbReference type="InterPro" id="IPR037185">
    <property type="entry name" value="EmrE-like"/>
</dbReference>
<feature type="domain" description="EamA" evidence="4">
    <location>
        <begin position="7"/>
        <end position="105"/>
    </location>
</feature>
<keyword evidence="3" id="KW-1133">Transmembrane helix</keyword>
<evidence type="ECO:0000259" key="4">
    <source>
        <dbReference type="Pfam" id="PF00892"/>
    </source>
</evidence>
<dbReference type="InterPro" id="IPR000620">
    <property type="entry name" value="EamA_dom"/>
</dbReference>
<evidence type="ECO:0000256" key="1">
    <source>
        <dbReference type="ARBA" id="ARBA00004127"/>
    </source>
</evidence>
<dbReference type="SUPFAM" id="SSF103481">
    <property type="entry name" value="Multidrug resistance efflux transporter EmrE"/>
    <property type="match status" value="1"/>
</dbReference>
<comment type="similarity">
    <text evidence="2">Belongs to the EamA transporter family.</text>
</comment>
<dbReference type="AlphaFoldDB" id="A0AB37HY34"/>
<gene>
    <name evidence="5" type="ORF">JRU67_05535</name>
</gene>
<evidence type="ECO:0000256" key="2">
    <source>
        <dbReference type="ARBA" id="ARBA00007362"/>
    </source>
</evidence>
<dbReference type="Pfam" id="PF00892">
    <property type="entry name" value="EamA"/>
    <property type="match status" value="1"/>
</dbReference>
<accession>A0AB37HY34</accession>
<dbReference type="EMBL" id="CP069389">
    <property type="protein sequence ID" value="QRN92238.1"/>
    <property type="molecule type" value="Genomic_DNA"/>
</dbReference>
<feature type="transmembrane region" description="Helical" evidence="3">
    <location>
        <begin position="64"/>
        <end position="83"/>
    </location>
</feature>
<reference evidence="5" key="1">
    <citation type="submission" date="2021-02" db="EMBL/GenBank/DDBJ databases">
        <title>cfr and optrA-positive Staphylococcus spp.</title>
        <authorList>
            <person name="Chen L."/>
        </authorList>
    </citation>
    <scope>NUCLEOTIDE SEQUENCE</scope>
    <source>
        <strain evidence="5">GDQ20D70P</strain>
    </source>
</reference>
<dbReference type="Gene3D" id="3.90.79.10">
    <property type="entry name" value="Nucleoside Triphosphate Pyrophosphohydrolase"/>
    <property type="match status" value="1"/>
</dbReference>
<name>A0AB37HY34_MAMSC</name>
<feature type="transmembrane region" description="Helical" evidence="3">
    <location>
        <begin position="7"/>
        <end position="26"/>
    </location>
</feature>
<comment type="subcellular location">
    <subcellularLocation>
        <location evidence="1">Endomembrane system</location>
        <topology evidence="1">Multi-pass membrane protein</topology>
    </subcellularLocation>
</comment>
<sequence>MNKQTNMLLLISIIAISLAAILVKLSNAPSSVISMNRMFIAVILLVPFAYRYKKEIFKLNLKDFLYLVLAGLFLALHFGLWFGSLKLTTVASSTVILSLQPIIAVYDTNKSNPDNSLNHYYKLIYFCNRVSGELTTSVETSSVKYFGINNLPELSTKRNTTKQIKECFENRTNHTIIE</sequence>
<evidence type="ECO:0000313" key="5">
    <source>
        <dbReference type="EMBL" id="QRN92238.1"/>
    </source>
</evidence>
<evidence type="ECO:0000256" key="3">
    <source>
        <dbReference type="SAM" id="Phobius"/>
    </source>
</evidence>